<accession>A0A0L0FJE3</accession>
<keyword evidence="4" id="KW-0804">Transcription</keyword>
<gene>
    <name evidence="4" type="primary">MED11</name>
    <name evidence="5" type="ORF">SARC_10947</name>
</gene>
<comment type="function">
    <text evidence="4">Component of the Mediator complex, a coactivator involved in the regulated transcription of nearly all RNA polymerase II-dependent genes. Mediator functions as a bridge to convey information from gene-specific regulatory proteins to the basal RNA polymerase II transcription machinery. Mediator is recruited to promoters by direct interactions with regulatory proteins and serves as a scaffold for the assembly of a functional pre-initiation complex with RNA polymerase II and the general transcription factors.</text>
</comment>
<dbReference type="GO" id="GO:0016592">
    <property type="term" value="C:mediator complex"/>
    <property type="evidence" value="ECO:0007669"/>
    <property type="project" value="InterPro"/>
</dbReference>
<organism evidence="5 6">
    <name type="scientific">Sphaeroforma arctica JP610</name>
    <dbReference type="NCBI Taxonomy" id="667725"/>
    <lineage>
        <taxon>Eukaryota</taxon>
        <taxon>Ichthyosporea</taxon>
        <taxon>Ichthyophonida</taxon>
        <taxon>Sphaeroforma</taxon>
    </lineage>
</organism>
<comment type="subcellular location">
    <subcellularLocation>
        <location evidence="1 4">Nucleus</location>
    </subcellularLocation>
</comment>
<reference evidence="5 6" key="1">
    <citation type="submission" date="2011-02" db="EMBL/GenBank/DDBJ databases">
        <title>The Genome Sequence of Sphaeroforma arctica JP610.</title>
        <authorList>
            <consortium name="The Broad Institute Genome Sequencing Platform"/>
            <person name="Russ C."/>
            <person name="Cuomo C."/>
            <person name="Young S.K."/>
            <person name="Zeng Q."/>
            <person name="Gargeya S."/>
            <person name="Alvarado L."/>
            <person name="Berlin A."/>
            <person name="Chapman S.B."/>
            <person name="Chen Z."/>
            <person name="Freedman E."/>
            <person name="Gellesch M."/>
            <person name="Goldberg J."/>
            <person name="Griggs A."/>
            <person name="Gujja S."/>
            <person name="Heilman E."/>
            <person name="Heiman D."/>
            <person name="Howarth C."/>
            <person name="Mehta T."/>
            <person name="Neiman D."/>
            <person name="Pearson M."/>
            <person name="Roberts A."/>
            <person name="Saif S."/>
            <person name="Shea T."/>
            <person name="Shenoy N."/>
            <person name="Sisk P."/>
            <person name="Stolte C."/>
            <person name="Sykes S."/>
            <person name="White J."/>
            <person name="Yandava C."/>
            <person name="Burger G."/>
            <person name="Gray M.W."/>
            <person name="Holland P.W.H."/>
            <person name="King N."/>
            <person name="Lang F.B.F."/>
            <person name="Roger A.J."/>
            <person name="Ruiz-Trillo I."/>
            <person name="Haas B."/>
            <person name="Nusbaum C."/>
            <person name="Birren B."/>
        </authorList>
    </citation>
    <scope>NUCLEOTIDE SEQUENCE [LARGE SCALE GENOMIC DNA]</scope>
    <source>
        <strain evidence="5 6">JP610</strain>
    </source>
</reference>
<dbReference type="AlphaFoldDB" id="A0A0L0FJE3"/>
<keyword evidence="4" id="KW-0010">Activator</keyword>
<evidence type="ECO:0000256" key="2">
    <source>
        <dbReference type="ARBA" id="ARBA00008186"/>
    </source>
</evidence>
<keyword evidence="3 4" id="KW-0539">Nucleus</keyword>
<evidence type="ECO:0000313" key="5">
    <source>
        <dbReference type="EMBL" id="KNC76561.1"/>
    </source>
</evidence>
<dbReference type="GO" id="GO:0003712">
    <property type="term" value="F:transcription coregulator activity"/>
    <property type="evidence" value="ECO:0007669"/>
    <property type="project" value="InterPro"/>
</dbReference>
<dbReference type="EMBL" id="KQ243050">
    <property type="protein sequence ID" value="KNC76561.1"/>
    <property type="molecule type" value="Genomic_DNA"/>
</dbReference>
<sequence length="228" mass="23848">MQNGYAAQKISTSSGLQDLQSLEQEVVGLLETAGEVFAGLSSPEPVALDINRLAKVYIKAVTNIGKELNKQVYKLSGTTDYNLSSYGVAKDLEHVAWETDVVHDLLKQACELNVQGSKLCIESAQAASDLVQQSMQDSSNLAAGLNLPSDGFAVDVTQPLIGATQPPIAGTNLGPEINQLVPEGSQALPEGVAAAMTAESGITIMPMDDTGLATIKSEAESAKLDTTT</sequence>
<protein>
    <recommendedName>
        <fullName evidence="4">Mediator of RNA polymerase II transcription subunit 11</fullName>
    </recommendedName>
    <alternativeName>
        <fullName evidence="4">Mediator complex subunit 11</fullName>
    </alternativeName>
</protein>
<dbReference type="Proteomes" id="UP000054560">
    <property type="component" value="Unassembled WGS sequence"/>
</dbReference>
<keyword evidence="6" id="KW-1185">Reference proteome</keyword>
<evidence type="ECO:0000256" key="4">
    <source>
        <dbReference type="RuleBase" id="RU364147"/>
    </source>
</evidence>
<keyword evidence="4" id="KW-0805">Transcription regulation</keyword>
<name>A0A0L0FJE3_9EUKA</name>
<comment type="subunit">
    <text evidence="4">Component of the Mediator complex.</text>
</comment>
<dbReference type="Pfam" id="PF10280">
    <property type="entry name" value="Med11"/>
    <property type="match status" value="1"/>
</dbReference>
<dbReference type="OrthoDB" id="5418434at2759"/>
<dbReference type="GO" id="GO:0006357">
    <property type="term" value="P:regulation of transcription by RNA polymerase II"/>
    <property type="evidence" value="ECO:0007669"/>
    <property type="project" value="InterPro"/>
</dbReference>
<evidence type="ECO:0000313" key="6">
    <source>
        <dbReference type="Proteomes" id="UP000054560"/>
    </source>
</evidence>
<comment type="similarity">
    <text evidence="2 4">Belongs to the Mediator complex subunit 11 family.</text>
</comment>
<evidence type="ECO:0000256" key="3">
    <source>
        <dbReference type="ARBA" id="ARBA00023242"/>
    </source>
</evidence>
<dbReference type="InterPro" id="IPR019404">
    <property type="entry name" value="Mediator_Med11"/>
</dbReference>
<proteinExistence type="inferred from homology"/>
<dbReference type="GeneID" id="25911451"/>
<evidence type="ECO:0000256" key="1">
    <source>
        <dbReference type="ARBA" id="ARBA00004123"/>
    </source>
</evidence>
<dbReference type="RefSeq" id="XP_014150463.1">
    <property type="nucleotide sequence ID" value="XM_014294988.1"/>
</dbReference>